<feature type="signal peptide" evidence="2">
    <location>
        <begin position="1"/>
        <end position="27"/>
    </location>
</feature>
<evidence type="ECO:0000256" key="2">
    <source>
        <dbReference type="SAM" id="SignalP"/>
    </source>
</evidence>
<proteinExistence type="predicted"/>
<evidence type="ECO:0000256" key="1">
    <source>
        <dbReference type="SAM" id="MobiDB-lite"/>
    </source>
</evidence>
<sequence length="1489" mass="160662">MSLRPPVGRLCRLAVAIAAICSASAQAQQLPHRNNLEKARGGEVRRLFGLDRHAIEVPAGGLVLAPIDEGGRLIDLQARDGALPTVWSSDGTALFAARPPLRLGEQHWLYDSAAVGARWLLLEGAAEPNSAIVHVRDDGGRGAEDSWQVPLRAESSGAERSRPAMRDEVLAVRPGQPLRFVVDGQKAVRAEVWRPQVPRLLPPDATWLRVEADGRVIFDGRLPTPTLRERPYVTSGCAQVLDLAARVELGVPAGTRELRVHGEPGTWLKLLGPLPGTPARLLAPAGGSPTHGGTEPGPGEPVRSAFNRAVLKYPDPAATAFLGRYSYYRDAAVLPAEGRTLQSRAWRVRYPDRERRGDLATNAPDPSANTVGATTFHWLEPGGRWQLDLPREARLGLLRISVANAAADQQPVRLRASQPGSPTQLLRLEPLAVDALRGASSSADALLAVDPDGLPIIDASQAVLPVADLRVPVALENTGATGAWVAVEQRVPALRRLAEASLQASLLPAAVLRNALLDDAPASAESVSAADNVAATRAIEQARALLQARARAFASDACVAAAASPAAGAADRAVLVAAESASDPVLQRCAVLQAVAADPAHEGAWAALDRWATANERADLRTGFLAWALRDPGRRSDATLWQRLEEALLTEGDAEAAALVRNAAGTAHAPAPMPPESAASEQVLPSQSAGAVRLRTERETELVYALADQRAADWVFPQAGEYTLELRSFTPGTGPQWVTLRSGGLTWRTALRPARDDAGSLRDIATGASAGSAVRIRFQAPAPGSVLEIAAEAGAMLARVDAAGRIGTAPAAQGSSRVQPVEVAVAAECRLETVQRPLQILIPAPPAPVTRGTASIMPAETAPVIASPGAAATPETDDATRAALQALWLIEHGEPEAGLAAASRAMHLRDRATSSQASAAMAMLEDRLTWRRVEPESSAGKTRREIADGHSTNPVVARRQVLAAATAEDRFVLRPGQGWVLEGLQPGQRVQLSLEHRSALAAGRVDLGLTNGQRYTLDVGERRTVTDVADAEGELHLRVGDALPGAFVTMVVATAAGEPLDPRRELLYHRPPLQLRLDGPRYLRIVEWNGQTSAIRTEWVPQAGTVTLRPQLLPNAALRVSQMELAPPAAAAEPRTEPAAPVADPSAVTAAIQPPPAPVVAPHAPPLAQAWTWPQRWPGSGGEDGTWGLVASVRERLDADDPDSDRERFTELTWRYRYRLDDWRLWGRLDAVGRRHDEGFGTAGLRHSLQWRPAFGPWGASFDVAAWRQRTPASLGSSAHAVEARLAVEWEQRRDERWRDEWQLGVRWRDLSLRAVPRSLRARLDNDVYSQYRDAHGHQIDLGYTLRWRARYDSEAVLAAQLISNPVDDFGIDQVGIDAAWRWARHGWTTSAGLDVRRFLPDANRARSFQRERLELDVGRLYLGYGHGWRIRASAGYEFGTRQSFGGLSVEWFDHDGRGLNDFAPSELFLRGVTENDLYGRLLPPDETP</sequence>
<dbReference type="Proteomes" id="UP001589896">
    <property type="component" value="Unassembled WGS sequence"/>
</dbReference>
<evidence type="ECO:0000313" key="4">
    <source>
        <dbReference type="Proteomes" id="UP001589896"/>
    </source>
</evidence>
<feature type="region of interest" description="Disordered" evidence="1">
    <location>
        <begin position="666"/>
        <end position="691"/>
    </location>
</feature>
<organism evidence="3 4">
    <name type="scientific">Lysobacter korlensis</name>
    <dbReference type="NCBI Taxonomy" id="553636"/>
    <lineage>
        <taxon>Bacteria</taxon>
        <taxon>Pseudomonadati</taxon>
        <taxon>Pseudomonadota</taxon>
        <taxon>Gammaproteobacteria</taxon>
        <taxon>Lysobacterales</taxon>
        <taxon>Lysobacteraceae</taxon>
        <taxon>Lysobacter</taxon>
    </lineage>
</organism>
<dbReference type="RefSeq" id="WP_386667131.1">
    <property type="nucleotide sequence ID" value="NZ_JBHLTG010000001.1"/>
</dbReference>
<keyword evidence="2" id="KW-0732">Signal</keyword>
<gene>
    <name evidence="3" type="ORF">ACFFGH_08870</name>
</gene>
<keyword evidence="4" id="KW-1185">Reference proteome</keyword>
<comment type="caution">
    <text evidence="3">The sequence shown here is derived from an EMBL/GenBank/DDBJ whole genome shotgun (WGS) entry which is preliminary data.</text>
</comment>
<reference evidence="3 4" key="1">
    <citation type="submission" date="2024-09" db="EMBL/GenBank/DDBJ databases">
        <authorList>
            <person name="Sun Q."/>
            <person name="Mori K."/>
        </authorList>
    </citation>
    <scope>NUCLEOTIDE SEQUENCE [LARGE SCALE GENOMIC DNA]</scope>
    <source>
        <strain evidence="3 4">KCTC 23076</strain>
    </source>
</reference>
<dbReference type="EMBL" id="JBHLTG010000001">
    <property type="protein sequence ID" value="MFC0677951.1"/>
    <property type="molecule type" value="Genomic_DNA"/>
</dbReference>
<feature type="chain" id="PRO_5047302582" evidence="2">
    <location>
        <begin position="28"/>
        <end position="1489"/>
    </location>
</feature>
<feature type="region of interest" description="Disordered" evidence="1">
    <location>
        <begin position="281"/>
        <end position="302"/>
    </location>
</feature>
<name>A0ABV6RLW4_9GAMM</name>
<accession>A0ABV6RLW4</accession>
<evidence type="ECO:0000313" key="3">
    <source>
        <dbReference type="EMBL" id="MFC0677951.1"/>
    </source>
</evidence>
<protein>
    <submittedName>
        <fullName evidence="3">Uncharacterized protein</fullName>
    </submittedName>
</protein>